<name>A0A0L8G6M0_OCTBM</name>
<sequence length="90" mass="10761">MEMMLEQYRSQQFPWRPNQDLVIQNLLHSCQLFSSFNSIIRCISEQSSVCPYMYVHVCVYLFESMYLTCKGVWVCMCVSIYTWMCVQVCE</sequence>
<gene>
    <name evidence="1" type="ORF">OCBIM_22039391mg</name>
</gene>
<reference evidence="1" key="1">
    <citation type="submission" date="2015-07" db="EMBL/GenBank/DDBJ databases">
        <title>MeaNS - Measles Nucleotide Surveillance Program.</title>
        <authorList>
            <person name="Tran T."/>
            <person name="Druce J."/>
        </authorList>
    </citation>
    <scope>NUCLEOTIDE SEQUENCE</scope>
    <source>
        <strain evidence="1">UCB-OBI-ISO-001</strain>
        <tissue evidence="1">Gonad</tissue>
    </source>
</reference>
<protein>
    <submittedName>
        <fullName evidence="1">Uncharacterized protein</fullName>
    </submittedName>
</protein>
<proteinExistence type="predicted"/>
<accession>A0A0L8G6M0</accession>
<dbReference type="EMBL" id="KQ423638">
    <property type="protein sequence ID" value="KOF72489.1"/>
    <property type="molecule type" value="Genomic_DNA"/>
</dbReference>
<dbReference type="AlphaFoldDB" id="A0A0L8G6M0"/>
<evidence type="ECO:0000313" key="1">
    <source>
        <dbReference type="EMBL" id="KOF72489.1"/>
    </source>
</evidence>
<organism evidence="1">
    <name type="scientific">Octopus bimaculoides</name>
    <name type="common">California two-spotted octopus</name>
    <dbReference type="NCBI Taxonomy" id="37653"/>
    <lineage>
        <taxon>Eukaryota</taxon>
        <taxon>Metazoa</taxon>
        <taxon>Spiralia</taxon>
        <taxon>Lophotrochozoa</taxon>
        <taxon>Mollusca</taxon>
        <taxon>Cephalopoda</taxon>
        <taxon>Coleoidea</taxon>
        <taxon>Octopodiformes</taxon>
        <taxon>Octopoda</taxon>
        <taxon>Incirrata</taxon>
        <taxon>Octopodidae</taxon>
        <taxon>Octopus</taxon>
    </lineage>
</organism>